<reference evidence="2 3" key="1">
    <citation type="submission" date="2015-09" db="EMBL/GenBank/DDBJ databases">
        <authorList>
            <consortium name="Pathogen Informatics"/>
        </authorList>
    </citation>
    <scope>NUCLEOTIDE SEQUENCE [LARGE SCALE GENOMIC DNA]</scope>
    <source>
        <strain evidence="2 3">2789STDY5834863</strain>
    </source>
</reference>
<evidence type="ECO:0000259" key="1">
    <source>
        <dbReference type="SMART" id="SM00287"/>
    </source>
</evidence>
<dbReference type="Gene3D" id="2.30.30.40">
    <property type="entry name" value="SH3 Domains"/>
    <property type="match status" value="1"/>
</dbReference>
<dbReference type="InterPro" id="IPR036365">
    <property type="entry name" value="PGBD-like_sf"/>
</dbReference>
<evidence type="ECO:0000313" key="3">
    <source>
        <dbReference type="Proteomes" id="UP000095431"/>
    </source>
</evidence>
<dbReference type="Pfam" id="PF05257">
    <property type="entry name" value="CHAP"/>
    <property type="match status" value="1"/>
</dbReference>
<dbReference type="InterPro" id="IPR036366">
    <property type="entry name" value="PGBDSf"/>
</dbReference>
<organism evidence="2 3">
    <name type="scientific">Blautia wexlerae</name>
    <dbReference type="NCBI Taxonomy" id="418240"/>
    <lineage>
        <taxon>Bacteria</taxon>
        <taxon>Bacillati</taxon>
        <taxon>Bacillota</taxon>
        <taxon>Clostridia</taxon>
        <taxon>Lachnospirales</taxon>
        <taxon>Lachnospiraceae</taxon>
        <taxon>Blautia</taxon>
    </lineage>
</organism>
<dbReference type="EMBL" id="CYZN01000029">
    <property type="protein sequence ID" value="CUO58112.1"/>
    <property type="molecule type" value="Genomic_DNA"/>
</dbReference>
<accession>A0A174G6H3</accession>
<dbReference type="SMART" id="SM00287">
    <property type="entry name" value="SH3b"/>
    <property type="match status" value="1"/>
</dbReference>
<keyword evidence="2" id="KW-0326">Glycosidase</keyword>
<dbReference type="InterPro" id="IPR002477">
    <property type="entry name" value="Peptidoglycan-bd-like"/>
</dbReference>
<protein>
    <submittedName>
        <fullName evidence="2">Autolytic lysozyme</fullName>
        <ecNumber evidence="2">3.2.1.17</ecNumber>
    </submittedName>
</protein>
<feature type="domain" description="SH3b" evidence="1">
    <location>
        <begin position="396"/>
        <end position="458"/>
    </location>
</feature>
<dbReference type="Gene3D" id="1.10.101.10">
    <property type="entry name" value="PGBD-like superfamily/PGBD"/>
    <property type="match status" value="2"/>
</dbReference>
<dbReference type="Pfam" id="PF01471">
    <property type="entry name" value="PG_binding_1"/>
    <property type="match status" value="1"/>
</dbReference>
<evidence type="ECO:0000313" key="2">
    <source>
        <dbReference type="EMBL" id="CUO58112.1"/>
    </source>
</evidence>
<name>A0A174G6H3_9FIRM</name>
<dbReference type="Proteomes" id="UP000095431">
    <property type="component" value="Unassembled WGS sequence"/>
</dbReference>
<dbReference type="EC" id="3.2.1.17" evidence="2"/>
<dbReference type="SUPFAM" id="SSF47090">
    <property type="entry name" value="PGBD-like"/>
    <property type="match status" value="1"/>
</dbReference>
<dbReference type="InterPro" id="IPR003646">
    <property type="entry name" value="SH3-like_bac-type"/>
</dbReference>
<keyword evidence="2" id="KW-0378">Hydrolase</keyword>
<sequence>MTDHEKLVMRNIIYAVETGGQVYGQKDYADFTEAYTNSSAEHAITIGAGQWYGNEARTLLLKIKTTDAATFSKYDTAGVAADLNKTDWSNYQLSKTSAKAKAIVHIINSTVGHRCQDQLMDGQMETYVKEAASLGVTAMDAKMMCANFRHQGGLSAVKRILAKTTKPYTLDHLYTACQTDTGNQVGAYKSRQKMVYNALKTYITNYKVTASDAIQAAINIAKAEIGYREKASNANLDSKTANAGTANYTKYWRDVAPEYQGQAWCACFISWVFMKAFNKSKASELLKHWPYISVPNISTKFTNYSTPKAGDIVMYHNGSVFNHTGLVIAVSGNSYTTIEGNTNDGSGVVAEGIGVYQRNRTLSASSGTRFARPDYSIINSINNSGETTTPSTWTTKSTGVCTGDGVYVRQTPGGAIMGTVSKGTSLELDGTTSGVWVHVKVSGIGIGYMHQDYVGKGTASTGSSAVKTAQTALNSKFKAGLTVDGIWGSASQKAYIKAIQTALNSVYGTGLTTDGIWGTNTSNACAAHVLSEGANNLYVGVLQIGLYAHGITLNNGIDNAFGAATKQGVKKFQTSKRLTADGIAGRDTFAKLAGV</sequence>
<dbReference type="AlphaFoldDB" id="A0A174G6H3"/>
<proteinExistence type="predicted"/>
<dbReference type="Pfam" id="PF08239">
    <property type="entry name" value="SH3_3"/>
    <property type="match status" value="1"/>
</dbReference>
<gene>
    <name evidence="2" type="primary">lyc_2</name>
    <name evidence="2" type="ORF">ERS852478_03250</name>
</gene>
<dbReference type="RefSeq" id="WP_055201250.1">
    <property type="nucleotide sequence ID" value="NZ_BTHH01000028.1"/>
</dbReference>
<dbReference type="GO" id="GO:0003796">
    <property type="term" value="F:lysozyme activity"/>
    <property type="evidence" value="ECO:0007669"/>
    <property type="project" value="UniProtKB-EC"/>
</dbReference>
<dbReference type="InterPro" id="IPR007921">
    <property type="entry name" value="CHAP_dom"/>
</dbReference>